<dbReference type="CDD" id="cd20071">
    <property type="entry name" value="SET_SMYD"/>
    <property type="match status" value="1"/>
</dbReference>
<evidence type="ECO:0000256" key="1">
    <source>
        <dbReference type="SAM" id="MobiDB-lite"/>
    </source>
</evidence>
<dbReference type="Gene3D" id="1.25.40.10">
    <property type="entry name" value="Tetratricopeptide repeat domain"/>
    <property type="match status" value="1"/>
</dbReference>
<gene>
    <name evidence="3" type="ORF">SCUCBS95973_007432</name>
</gene>
<proteinExistence type="predicted"/>
<feature type="compositionally biased region" description="Low complexity" evidence="1">
    <location>
        <begin position="23"/>
        <end position="37"/>
    </location>
</feature>
<evidence type="ECO:0000259" key="2">
    <source>
        <dbReference type="PROSITE" id="PS50280"/>
    </source>
</evidence>
<evidence type="ECO:0000313" key="4">
    <source>
        <dbReference type="Proteomes" id="UP001642405"/>
    </source>
</evidence>
<organism evidence="3 4">
    <name type="scientific">Sporothrix curviconia</name>
    <dbReference type="NCBI Taxonomy" id="1260050"/>
    <lineage>
        <taxon>Eukaryota</taxon>
        <taxon>Fungi</taxon>
        <taxon>Dikarya</taxon>
        <taxon>Ascomycota</taxon>
        <taxon>Pezizomycotina</taxon>
        <taxon>Sordariomycetes</taxon>
        <taxon>Sordariomycetidae</taxon>
        <taxon>Ophiostomatales</taxon>
        <taxon>Ophiostomataceae</taxon>
        <taxon>Sporothrix</taxon>
    </lineage>
</organism>
<dbReference type="SMART" id="SM00317">
    <property type="entry name" value="SET"/>
    <property type="match status" value="1"/>
</dbReference>
<reference evidence="3 4" key="1">
    <citation type="submission" date="2024-01" db="EMBL/GenBank/DDBJ databases">
        <authorList>
            <person name="Allen C."/>
            <person name="Tagirdzhanova G."/>
        </authorList>
    </citation>
    <scope>NUCLEOTIDE SEQUENCE [LARGE SCALE GENOMIC DNA]</scope>
</reference>
<dbReference type="InterPro" id="IPR053185">
    <property type="entry name" value="SET_domain_protein"/>
</dbReference>
<name>A0ABP0CD92_9PEZI</name>
<dbReference type="PANTHER" id="PTHR47332">
    <property type="entry name" value="SET DOMAIN-CONTAINING PROTEIN 5"/>
    <property type="match status" value="1"/>
</dbReference>
<keyword evidence="4" id="KW-1185">Reference proteome</keyword>
<dbReference type="SUPFAM" id="SSF82199">
    <property type="entry name" value="SET domain"/>
    <property type="match status" value="1"/>
</dbReference>
<feature type="region of interest" description="Disordered" evidence="1">
    <location>
        <begin position="17"/>
        <end position="41"/>
    </location>
</feature>
<evidence type="ECO:0000313" key="3">
    <source>
        <dbReference type="EMBL" id="CAK7230020.1"/>
    </source>
</evidence>
<dbReference type="PROSITE" id="PS50280">
    <property type="entry name" value="SET"/>
    <property type="match status" value="1"/>
</dbReference>
<feature type="domain" description="SET" evidence="2">
    <location>
        <begin position="86"/>
        <end position="235"/>
    </location>
</feature>
<dbReference type="Gene3D" id="2.170.270.10">
    <property type="entry name" value="SET domain"/>
    <property type="match status" value="1"/>
</dbReference>
<dbReference type="InterPro" id="IPR001214">
    <property type="entry name" value="SET_dom"/>
</dbReference>
<accession>A0ABP0CD92</accession>
<dbReference type="EMBL" id="CAWUHB010000051">
    <property type="protein sequence ID" value="CAK7230020.1"/>
    <property type="molecule type" value="Genomic_DNA"/>
</dbReference>
<dbReference type="InterPro" id="IPR011990">
    <property type="entry name" value="TPR-like_helical_dom_sf"/>
</dbReference>
<comment type="caution">
    <text evidence="3">The sequence shown here is derived from an EMBL/GenBank/DDBJ whole genome shotgun (WGS) entry which is preliminary data.</text>
</comment>
<dbReference type="PANTHER" id="PTHR47332:SF6">
    <property type="entry name" value="SET DOMAIN-CONTAINING PROTEIN"/>
    <property type="match status" value="1"/>
</dbReference>
<protein>
    <recommendedName>
        <fullName evidence="2">SET domain-containing protein</fullName>
    </recommendedName>
</protein>
<dbReference type="Proteomes" id="UP001642405">
    <property type="component" value="Unassembled WGS sequence"/>
</dbReference>
<dbReference type="InterPro" id="IPR046341">
    <property type="entry name" value="SET_dom_sf"/>
</dbReference>
<sequence length="378" mass="41088">MQSHSRFVCPVTLDSASAQTRGPSSWSPWTHPPTCSSGEDVVPHGKGGLSIVTTPETAAASMDLWDEDEPRLPPEAATGKRQHHPRAYKIVDIPGRGKGILATRNIKQHEAFMVDYAALVVDLDVADMLAREAGYSLLSVAAEQVSPALSAKVLGLAQTSTAALHPVENVLRSNAFHAVLGADDDSHMAVFPDLSRINHACMPNAFPRLVPRSLAVSVAAARDIAPGEEITISYISLGQTRDARQKALLRWEFECKCPLCNASDDEVTASDAHRTAIDEMRVAVAAVAHSHDPETTDGDRERALDTIRDLFPRLIDEGMFTAYSEQYANAGRIYWALGDYGQARFYAQRSLDVLADQGFIAAADERSLHMLLQSFDGQ</sequence>
<dbReference type="Pfam" id="PF00856">
    <property type="entry name" value="SET"/>
    <property type="match status" value="1"/>
</dbReference>